<organism evidence="1 2">
    <name type="scientific">Phialemonium thermophilum</name>
    <dbReference type="NCBI Taxonomy" id="223376"/>
    <lineage>
        <taxon>Eukaryota</taxon>
        <taxon>Fungi</taxon>
        <taxon>Dikarya</taxon>
        <taxon>Ascomycota</taxon>
        <taxon>Pezizomycotina</taxon>
        <taxon>Sordariomycetes</taxon>
        <taxon>Sordariomycetidae</taxon>
        <taxon>Cephalothecales</taxon>
        <taxon>Cephalothecaceae</taxon>
        <taxon>Phialemonium</taxon>
    </lineage>
</organism>
<proteinExistence type="predicted"/>
<accession>A0ABR3VSQ3</accession>
<dbReference type="EMBL" id="JAZHXJ010001538">
    <property type="protein sequence ID" value="KAL1844685.1"/>
    <property type="molecule type" value="Genomic_DNA"/>
</dbReference>
<keyword evidence="2" id="KW-1185">Reference proteome</keyword>
<reference evidence="1 2" key="1">
    <citation type="journal article" date="2024" name="Commun. Biol.">
        <title>Comparative genomic analysis of thermophilic fungi reveals convergent evolutionary adaptations and gene losses.</title>
        <authorList>
            <person name="Steindorff A.S."/>
            <person name="Aguilar-Pontes M.V."/>
            <person name="Robinson A.J."/>
            <person name="Andreopoulos B."/>
            <person name="LaButti K."/>
            <person name="Kuo A."/>
            <person name="Mondo S."/>
            <person name="Riley R."/>
            <person name="Otillar R."/>
            <person name="Haridas S."/>
            <person name="Lipzen A."/>
            <person name="Grimwood J."/>
            <person name="Schmutz J."/>
            <person name="Clum A."/>
            <person name="Reid I.D."/>
            <person name="Moisan M.C."/>
            <person name="Butler G."/>
            <person name="Nguyen T.T.M."/>
            <person name="Dewar K."/>
            <person name="Conant G."/>
            <person name="Drula E."/>
            <person name="Henrissat B."/>
            <person name="Hansel C."/>
            <person name="Singer S."/>
            <person name="Hutchinson M.I."/>
            <person name="de Vries R.P."/>
            <person name="Natvig D.O."/>
            <person name="Powell A.J."/>
            <person name="Tsang A."/>
            <person name="Grigoriev I.V."/>
        </authorList>
    </citation>
    <scope>NUCLEOTIDE SEQUENCE [LARGE SCALE GENOMIC DNA]</scope>
    <source>
        <strain evidence="1 2">ATCC 24622</strain>
    </source>
</reference>
<evidence type="ECO:0000313" key="1">
    <source>
        <dbReference type="EMBL" id="KAL1844685.1"/>
    </source>
</evidence>
<dbReference type="Proteomes" id="UP001586593">
    <property type="component" value="Unassembled WGS sequence"/>
</dbReference>
<name>A0ABR3VSQ3_9PEZI</name>
<gene>
    <name evidence="1" type="ORF">VTK73DRAFT_2025</name>
</gene>
<comment type="caution">
    <text evidence="1">The sequence shown here is derived from an EMBL/GenBank/DDBJ whole genome shotgun (WGS) entry which is preliminary data.</text>
</comment>
<sequence length="158" mass="18414">MDPARLSRLGGWLREQTIVSAWWAVGQRVHQVVAHPRNLRSGVTGWSCRQGTSNGWREEHRRRSTCRNKIMGRAGERVDTEPRMMVASFLLIWSTMQEYVLFPKSHCLQSQRWRGKRVVGGPARASNQLCRKQMCTRWEECHPDGRMSLRILLVWCPT</sequence>
<evidence type="ECO:0000313" key="2">
    <source>
        <dbReference type="Proteomes" id="UP001586593"/>
    </source>
</evidence>
<protein>
    <submittedName>
        <fullName evidence="1">Uncharacterized protein</fullName>
    </submittedName>
</protein>